<proteinExistence type="predicted"/>
<dbReference type="InterPro" id="IPR029021">
    <property type="entry name" value="Prot-tyrosine_phosphatase-like"/>
</dbReference>
<dbReference type="SUPFAM" id="SSF52799">
    <property type="entry name" value="(Phosphotyrosine protein) phosphatases II"/>
    <property type="match status" value="1"/>
</dbReference>
<dbReference type="EMBL" id="JASITI010000056">
    <property type="protein sequence ID" value="MDK9500141.1"/>
    <property type="molecule type" value="Genomic_DNA"/>
</dbReference>
<sequence>MKTRQRDRGVPDPDAPWNEITTGLWMGGHHWTDALGDGHAAVVGTEFGLVISLFSRPGHGPDPRVEHLLAEMPDRPLTAGQIHTVQQLARTAAQAVRAGRTVLVRCHSGYNRSGLVVAQALIELGWETTTAVETIRKKRSPMALNNRIFEEYLTTGLDVAQLLSSLDTPA</sequence>
<comment type="caution">
    <text evidence="2">The sequence shown here is derived from an EMBL/GenBank/DDBJ whole genome shotgun (WGS) entry which is preliminary data.</text>
</comment>
<reference evidence="2 3" key="1">
    <citation type="submission" date="2023-05" db="EMBL/GenBank/DDBJ databases">
        <title>Sequencing and Assembly of Streptomyces sp. NP73.</title>
        <authorList>
            <person name="Konwar A.N."/>
            <person name="Saikia K."/>
            <person name="Thakur D."/>
        </authorList>
    </citation>
    <scope>NUCLEOTIDE SEQUENCE [LARGE SCALE GENOMIC DNA]</scope>
    <source>
        <strain evidence="2 3">NP73</strain>
    </source>
</reference>
<dbReference type="InterPro" id="IPR000387">
    <property type="entry name" value="Tyr_Pase_dom"/>
</dbReference>
<dbReference type="Proteomes" id="UP001223390">
    <property type="component" value="Unassembled WGS sequence"/>
</dbReference>
<keyword evidence="3" id="KW-1185">Reference proteome</keyword>
<gene>
    <name evidence="2" type="ORF">QEZ40_005766</name>
</gene>
<evidence type="ECO:0000313" key="3">
    <source>
        <dbReference type="Proteomes" id="UP001223390"/>
    </source>
</evidence>
<accession>A0ABT7H2L6</accession>
<protein>
    <submittedName>
        <fullName evidence="2">Protein phosphatase</fullName>
    </submittedName>
</protein>
<dbReference type="PROSITE" id="PS50056">
    <property type="entry name" value="TYR_PHOSPHATASE_2"/>
    <property type="match status" value="1"/>
</dbReference>
<name>A0ABT7H2L6_9ACTN</name>
<dbReference type="Gene3D" id="3.90.190.10">
    <property type="entry name" value="Protein tyrosine phosphatase superfamily"/>
    <property type="match status" value="1"/>
</dbReference>
<organism evidence="2 3">
    <name type="scientific">Streptomyces katrae</name>
    <dbReference type="NCBI Taxonomy" id="68223"/>
    <lineage>
        <taxon>Bacteria</taxon>
        <taxon>Bacillati</taxon>
        <taxon>Actinomycetota</taxon>
        <taxon>Actinomycetes</taxon>
        <taxon>Kitasatosporales</taxon>
        <taxon>Streptomycetaceae</taxon>
        <taxon>Streptomyces</taxon>
    </lineage>
</organism>
<evidence type="ECO:0000313" key="2">
    <source>
        <dbReference type="EMBL" id="MDK9500141.1"/>
    </source>
</evidence>
<feature type="domain" description="Tyrosine specific protein phosphatases" evidence="1">
    <location>
        <begin position="83"/>
        <end position="150"/>
    </location>
</feature>
<evidence type="ECO:0000259" key="1">
    <source>
        <dbReference type="PROSITE" id="PS50056"/>
    </source>
</evidence>